<keyword evidence="3" id="KW-1185">Reference proteome</keyword>
<name>A0A1H7KXK7_9GAMM</name>
<dbReference type="STRING" id="1429083.GCA_001885685_01037"/>
<dbReference type="Proteomes" id="UP000185766">
    <property type="component" value="Unassembled WGS sequence"/>
</dbReference>
<evidence type="ECO:0000256" key="1">
    <source>
        <dbReference type="SAM" id="SignalP"/>
    </source>
</evidence>
<dbReference type="AlphaFoldDB" id="A0A1H7KXK7"/>
<accession>A0A1H7KXK7</accession>
<dbReference type="EMBL" id="FOAS01000006">
    <property type="protein sequence ID" value="SEK91304.1"/>
    <property type="molecule type" value="Genomic_DNA"/>
</dbReference>
<protein>
    <submittedName>
        <fullName evidence="2">Uncharacterized protein</fullName>
    </submittedName>
</protein>
<reference evidence="2 3" key="1">
    <citation type="submission" date="2016-10" db="EMBL/GenBank/DDBJ databases">
        <authorList>
            <person name="de Groot N.N."/>
        </authorList>
    </citation>
    <scope>NUCLEOTIDE SEQUENCE [LARGE SCALE GENOMIC DNA]</scope>
    <source>
        <strain evidence="2 3">JCM 19513</strain>
    </source>
</reference>
<gene>
    <name evidence="2" type="ORF">SAMN05216214_106108</name>
</gene>
<evidence type="ECO:0000313" key="3">
    <source>
        <dbReference type="Proteomes" id="UP000185766"/>
    </source>
</evidence>
<organism evidence="2 3">
    <name type="scientific">Atopomonas hussainii</name>
    <dbReference type="NCBI Taxonomy" id="1429083"/>
    <lineage>
        <taxon>Bacteria</taxon>
        <taxon>Pseudomonadati</taxon>
        <taxon>Pseudomonadota</taxon>
        <taxon>Gammaproteobacteria</taxon>
        <taxon>Pseudomonadales</taxon>
        <taxon>Pseudomonadaceae</taxon>
        <taxon>Atopomonas</taxon>
    </lineage>
</organism>
<evidence type="ECO:0000313" key="2">
    <source>
        <dbReference type="EMBL" id="SEK91304.1"/>
    </source>
</evidence>
<feature type="chain" id="PRO_5010311240" evidence="1">
    <location>
        <begin position="20"/>
        <end position="130"/>
    </location>
</feature>
<feature type="signal peptide" evidence="1">
    <location>
        <begin position="1"/>
        <end position="19"/>
    </location>
</feature>
<sequence>MRYLAAILFALCLSTNVVAQALAAVGQCQMPGSMQAAMQAMPAQHAGHHMAPLAAQDNAHACCDMAEPPPSSTHNPDDSCPMGLDCQPVHSVLVLEPLNLMVPSSQALVSSFLPYWPAAPAASLLRPPQA</sequence>
<keyword evidence="1" id="KW-0732">Signal</keyword>
<proteinExistence type="predicted"/>